<organism evidence="6 7">
    <name type="scientific">Amnibacterium kyonggiense</name>
    <dbReference type="NCBI Taxonomy" id="595671"/>
    <lineage>
        <taxon>Bacteria</taxon>
        <taxon>Bacillati</taxon>
        <taxon>Actinomycetota</taxon>
        <taxon>Actinomycetes</taxon>
        <taxon>Micrococcales</taxon>
        <taxon>Microbacteriaceae</taxon>
        <taxon>Amnibacterium</taxon>
    </lineage>
</organism>
<dbReference type="SUPFAM" id="SSF75217">
    <property type="entry name" value="alpha/beta knot"/>
    <property type="match status" value="1"/>
</dbReference>
<gene>
    <name evidence="6" type="ORF">CLV52_0959</name>
</gene>
<dbReference type="PANTHER" id="PTHR46429">
    <property type="entry name" value="23S RRNA (GUANOSINE-2'-O-)-METHYLTRANSFERASE RLMB"/>
    <property type="match status" value="1"/>
</dbReference>
<dbReference type="InterPro" id="IPR029028">
    <property type="entry name" value="Alpha/beta_knot_MTases"/>
</dbReference>
<sequence length="319" mass="33485">MAGDARRRTPNLKGTKVGSGGRGRQALEGKGPTPKAEDRTYHKAHKAKQLAERSAAKRGTSQPRSSGSRTKKASTEDLVTGRNAVLEALRARIPATTLYIAARMEVDDRTREIVSIANKRDVPVLEVMRPELDRLTGGDLLHQGVALAVKPYEYAHPMDLLQRGTTPLIVALDGVTDPRNLGAIIRSVAAFGGSGVVLPQRRSVGVTPAAWRSSAGAIARVPVAQASNLAQAITAYKKAGVFVIGLDGGGDVQLPALELADRPLLVVAGSEGQGLSRLVGELCDQIVSIPIGRATESLNASVATSIALYAIATTRAATE</sequence>
<dbReference type="GO" id="GO:0005829">
    <property type="term" value="C:cytosol"/>
    <property type="evidence" value="ECO:0007669"/>
    <property type="project" value="TreeGrafter"/>
</dbReference>
<dbReference type="Pfam" id="PF00588">
    <property type="entry name" value="SpoU_methylase"/>
    <property type="match status" value="1"/>
</dbReference>
<dbReference type="OrthoDB" id="9785673at2"/>
<dbReference type="Gene3D" id="3.40.1280.10">
    <property type="match status" value="1"/>
</dbReference>
<dbReference type="Gene3D" id="3.30.1330.30">
    <property type="match status" value="1"/>
</dbReference>
<dbReference type="CDD" id="cd18103">
    <property type="entry name" value="SpoU-like_RlmB"/>
    <property type="match status" value="1"/>
</dbReference>
<dbReference type="InterPro" id="IPR029026">
    <property type="entry name" value="tRNA_m1G_MTases_N"/>
</dbReference>
<dbReference type="GO" id="GO:0006396">
    <property type="term" value="P:RNA processing"/>
    <property type="evidence" value="ECO:0007669"/>
    <property type="project" value="InterPro"/>
</dbReference>
<keyword evidence="7" id="KW-1185">Reference proteome</keyword>
<dbReference type="SUPFAM" id="SSF55315">
    <property type="entry name" value="L30e-like"/>
    <property type="match status" value="1"/>
</dbReference>
<evidence type="ECO:0000256" key="2">
    <source>
        <dbReference type="ARBA" id="ARBA00022603"/>
    </source>
</evidence>
<name>A0A4R7FRP4_9MICO</name>
<dbReference type="InterPro" id="IPR029064">
    <property type="entry name" value="Ribosomal_eL30-like_sf"/>
</dbReference>
<reference evidence="6 7" key="1">
    <citation type="submission" date="2019-03" db="EMBL/GenBank/DDBJ databases">
        <title>Genomic Encyclopedia of Archaeal and Bacterial Type Strains, Phase II (KMG-II): from individual species to whole genera.</title>
        <authorList>
            <person name="Goeker M."/>
        </authorList>
    </citation>
    <scope>NUCLEOTIDE SEQUENCE [LARGE SCALE GENOMIC DNA]</scope>
    <source>
        <strain evidence="6 7">DSM 24782</strain>
    </source>
</reference>
<keyword evidence="2 6" id="KW-0489">Methyltransferase</keyword>
<accession>A0A4R7FRP4</accession>
<evidence type="ECO:0000313" key="7">
    <source>
        <dbReference type="Proteomes" id="UP000295344"/>
    </source>
</evidence>
<comment type="similarity">
    <text evidence="1">Belongs to the class IV-like SAM-binding methyltransferase superfamily. RNA methyltransferase TrmH family.</text>
</comment>
<protein>
    <submittedName>
        <fullName evidence="6">23S rRNA (Guanosine2251-2'-O)-methyltransferase</fullName>
    </submittedName>
</protein>
<dbReference type="Pfam" id="PF08032">
    <property type="entry name" value="SpoU_sub_bind"/>
    <property type="match status" value="1"/>
</dbReference>
<comment type="caution">
    <text evidence="6">The sequence shown here is derived from an EMBL/GenBank/DDBJ whole genome shotgun (WGS) entry which is preliminary data.</text>
</comment>
<dbReference type="AlphaFoldDB" id="A0A4R7FRP4"/>
<proteinExistence type="inferred from homology"/>
<feature type="domain" description="RNA 2-O ribose methyltransferase substrate binding" evidence="5">
    <location>
        <begin position="78"/>
        <end position="155"/>
    </location>
</feature>
<dbReference type="NCBIfam" id="TIGR00186">
    <property type="entry name" value="rRNA_methyl_3"/>
    <property type="match status" value="1"/>
</dbReference>
<feature type="compositionally biased region" description="Polar residues" evidence="4">
    <location>
        <begin position="59"/>
        <end position="68"/>
    </location>
</feature>
<dbReference type="InterPro" id="IPR004441">
    <property type="entry name" value="rRNA_MeTrfase_TrmH"/>
</dbReference>
<dbReference type="RefSeq" id="WP_133765122.1">
    <property type="nucleotide sequence ID" value="NZ_BAAARP010000001.1"/>
</dbReference>
<evidence type="ECO:0000313" key="6">
    <source>
        <dbReference type="EMBL" id="TDS80398.1"/>
    </source>
</evidence>
<evidence type="ECO:0000256" key="3">
    <source>
        <dbReference type="ARBA" id="ARBA00022679"/>
    </source>
</evidence>
<dbReference type="InterPro" id="IPR013123">
    <property type="entry name" value="SpoU_subst-bd"/>
</dbReference>
<dbReference type="EMBL" id="SOAM01000001">
    <property type="protein sequence ID" value="TDS80398.1"/>
    <property type="molecule type" value="Genomic_DNA"/>
</dbReference>
<dbReference type="Proteomes" id="UP000295344">
    <property type="component" value="Unassembled WGS sequence"/>
</dbReference>
<dbReference type="PANTHER" id="PTHR46429:SF1">
    <property type="entry name" value="23S RRNA (GUANOSINE-2'-O-)-METHYLTRANSFERASE RLMB"/>
    <property type="match status" value="1"/>
</dbReference>
<dbReference type="GO" id="GO:0032259">
    <property type="term" value="P:methylation"/>
    <property type="evidence" value="ECO:0007669"/>
    <property type="project" value="UniProtKB-KW"/>
</dbReference>
<dbReference type="GO" id="GO:0003723">
    <property type="term" value="F:RNA binding"/>
    <property type="evidence" value="ECO:0007669"/>
    <property type="project" value="InterPro"/>
</dbReference>
<dbReference type="SMART" id="SM00967">
    <property type="entry name" value="SpoU_sub_bind"/>
    <property type="match status" value="1"/>
</dbReference>
<evidence type="ECO:0000256" key="4">
    <source>
        <dbReference type="SAM" id="MobiDB-lite"/>
    </source>
</evidence>
<evidence type="ECO:0000259" key="5">
    <source>
        <dbReference type="SMART" id="SM00967"/>
    </source>
</evidence>
<feature type="region of interest" description="Disordered" evidence="4">
    <location>
        <begin position="1"/>
        <end position="76"/>
    </location>
</feature>
<dbReference type="InterPro" id="IPR001537">
    <property type="entry name" value="SpoU_MeTrfase"/>
</dbReference>
<keyword evidence="3 6" id="KW-0808">Transferase</keyword>
<evidence type="ECO:0000256" key="1">
    <source>
        <dbReference type="ARBA" id="ARBA00007228"/>
    </source>
</evidence>
<dbReference type="GO" id="GO:0008173">
    <property type="term" value="F:RNA methyltransferase activity"/>
    <property type="evidence" value="ECO:0007669"/>
    <property type="project" value="InterPro"/>
</dbReference>